<evidence type="ECO:0000256" key="3">
    <source>
        <dbReference type="ARBA" id="ARBA00011037"/>
    </source>
</evidence>
<organism evidence="8 9">
    <name type="scientific">candidate division CSSED10-310 bacterium</name>
    <dbReference type="NCBI Taxonomy" id="2855610"/>
    <lineage>
        <taxon>Bacteria</taxon>
        <taxon>Bacteria division CSSED10-310</taxon>
    </lineage>
</organism>
<dbReference type="NCBIfam" id="TIGR01088">
    <property type="entry name" value="aroQ"/>
    <property type="match status" value="1"/>
</dbReference>
<evidence type="ECO:0000256" key="5">
    <source>
        <dbReference type="ARBA" id="ARBA00012060"/>
    </source>
</evidence>
<feature type="active site" description="Proton acceptor" evidence="7">
    <location>
        <position position="30"/>
    </location>
</feature>
<comment type="catalytic activity">
    <reaction evidence="1 7">
        <text>3-dehydroquinate = 3-dehydroshikimate + H2O</text>
        <dbReference type="Rhea" id="RHEA:21096"/>
        <dbReference type="ChEBI" id="CHEBI:15377"/>
        <dbReference type="ChEBI" id="CHEBI:16630"/>
        <dbReference type="ChEBI" id="CHEBI:32364"/>
        <dbReference type="EC" id="4.2.1.10"/>
    </reaction>
</comment>
<keyword evidence="7" id="KW-0057">Aromatic amino acid biosynthesis</keyword>
<protein>
    <recommendedName>
        <fullName evidence="5 7">3-dehydroquinate dehydratase</fullName>
        <shortName evidence="7">3-dehydroquinase</shortName>
        <ecNumber evidence="5 7">4.2.1.10</ecNumber>
    </recommendedName>
    <alternativeName>
        <fullName evidence="7">Type II DHQase</fullName>
    </alternativeName>
</protein>
<feature type="binding site" evidence="7">
    <location>
        <position position="94"/>
    </location>
    <ligand>
        <name>substrate</name>
    </ligand>
</feature>
<dbReference type="PANTHER" id="PTHR21272:SF3">
    <property type="entry name" value="CATABOLIC 3-DEHYDROQUINASE"/>
    <property type="match status" value="1"/>
</dbReference>
<feature type="binding site" evidence="7">
    <location>
        <position position="87"/>
    </location>
    <ligand>
        <name>substrate</name>
    </ligand>
</feature>
<dbReference type="Pfam" id="PF01220">
    <property type="entry name" value="DHquinase_II"/>
    <property type="match status" value="1"/>
</dbReference>
<dbReference type="EC" id="4.2.1.10" evidence="5 7"/>
<reference evidence="8 9" key="1">
    <citation type="submission" date="2024-09" db="EMBL/GenBank/DDBJ databases">
        <title>Laminarin stimulates single cell rates of sulfate reduction while oxygen inhibits transcriptomic activity in coastal marine sediment.</title>
        <authorList>
            <person name="Lindsay M."/>
            <person name="Orcutt B."/>
            <person name="Emerson D."/>
            <person name="Stepanauskas R."/>
            <person name="D'Angelo T."/>
        </authorList>
    </citation>
    <scope>NUCLEOTIDE SEQUENCE [LARGE SCALE GENOMIC DNA]</scope>
    <source>
        <strain evidence="8">SAG AM-311-K15</strain>
    </source>
</reference>
<keyword evidence="6 7" id="KW-0456">Lyase</keyword>
<evidence type="ECO:0000256" key="4">
    <source>
        <dbReference type="ARBA" id="ARBA00011193"/>
    </source>
</evidence>
<accession>A0ABV6Z476</accession>
<dbReference type="SUPFAM" id="SSF52304">
    <property type="entry name" value="Type II 3-dehydroquinate dehydratase"/>
    <property type="match status" value="1"/>
</dbReference>
<evidence type="ECO:0000313" key="9">
    <source>
        <dbReference type="Proteomes" id="UP001594351"/>
    </source>
</evidence>
<comment type="function">
    <text evidence="7">Catalyzes a trans-dehydration via an enolate intermediate.</text>
</comment>
<name>A0ABV6Z476_UNCC1</name>
<feature type="active site" description="Proton donor" evidence="7">
    <location>
        <position position="107"/>
    </location>
</feature>
<dbReference type="NCBIfam" id="NF003806">
    <property type="entry name" value="PRK05395.1-3"/>
    <property type="match status" value="1"/>
</dbReference>
<dbReference type="NCBIfam" id="NF003805">
    <property type="entry name" value="PRK05395.1-2"/>
    <property type="match status" value="1"/>
</dbReference>
<dbReference type="PANTHER" id="PTHR21272">
    <property type="entry name" value="CATABOLIC 3-DEHYDROQUINASE"/>
    <property type="match status" value="1"/>
</dbReference>
<dbReference type="Proteomes" id="UP001594351">
    <property type="component" value="Unassembled WGS sequence"/>
</dbReference>
<feature type="binding site" evidence="7">
    <location>
        <position position="118"/>
    </location>
    <ligand>
        <name>substrate</name>
    </ligand>
</feature>
<dbReference type="EMBL" id="JBHPBY010000434">
    <property type="protein sequence ID" value="MFC1853153.1"/>
    <property type="molecule type" value="Genomic_DNA"/>
</dbReference>
<dbReference type="InterPro" id="IPR036441">
    <property type="entry name" value="DHquinase_II_sf"/>
</dbReference>
<proteinExistence type="inferred from homology"/>
<feature type="site" description="Transition state stabilizer" evidence="7">
    <location>
        <position position="25"/>
    </location>
</feature>
<evidence type="ECO:0000256" key="7">
    <source>
        <dbReference type="HAMAP-Rule" id="MF_00169"/>
    </source>
</evidence>
<comment type="subunit">
    <text evidence="4 7">Homododecamer.</text>
</comment>
<keyword evidence="7" id="KW-0028">Amino-acid biosynthesis</keyword>
<feature type="binding site" evidence="7">
    <location>
        <position position="81"/>
    </location>
    <ligand>
        <name>substrate</name>
    </ligand>
</feature>
<sequence length="157" mass="17321">MALKSEDRNAVLVLHGPNLGKLGTREPDIYGSATLDDINRHLEEMALLSDWQVVALQSNHEGDLIDAIENAPEQYQAIIINPAGLTHTSICLRDAIQSVPIPTIEVHLSQIAAREEFRHTSLISSVCRGTITGFGMHSYIMALWYIITTFSSANQKP</sequence>
<comment type="caution">
    <text evidence="8">The sequence shown here is derived from an EMBL/GenBank/DDBJ whole genome shotgun (WGS) entry which is preliminary data.</text>
</comment>
<dbReference type="NCBIfam" id="NF003807">
    <property type="entry name" value="PRK05395.1-4"/>
    <property type="match status" value="1"/>
</dbReference>
<evidence type="ECO:0000256" key="2">
    <source>
        <dbReference type="ARBA" id="ARBA00004902"/>
    </source>
</evidence>
<dbReference type="InterPro" id="IPR018509">
    <property type="entry name" value="DHquinase_II_CS"/>
</dbReference>
<dbReference type="GO" id="GO:0003855">
    <property type="term" value="F:3-dehydroquinate dehydratase activity"/>
    <property type="evidence" value="ECO:0007669"/>
    <property type="project" value="UniProtKB-EC"/>
</dbReference>
<dbReference type="CDD" id="cd00466">
    <property type="entry name" value="DHQase_II"/>
    <property type="match status" value="1"/>
</dbReference>
<dbReference type="PIRSF" id="PIRSF001399">
    <property type="entry name" value="DHquinase_II"/>
    <property type="match status" value="1"/>
</dbReference>
<evidence type="ECO:0000313" key="8">
    <source>
        <dbReference type="EMBL" id="MFC1853153.1"/>
    </source>
</evidence>
<comment type="similarity">
    <text evidence="3 7">Belongs to the type-II 3-dehydroquinase family.</text>
</comment>
<evidence type="ECO:0000256" key="6">
    <source>
        <dbReference type="ARBA" id="ARBA00023239"/>
    </source>
</evidence>
<evidence type="ECO:0000256" key="1">
    <source>
        <dbReference type="ARBA" id="ARBA00001864"/>
    </source>
</evidence>
<feature type="binding site" evidence="7">
    <location>
        <begin position="108"/>
        <end position="109"/>
    </location>
    <ligand>
        <name>substrate</name>
    </ligand>
</feature>
<keyword evidence="9" id="KW-1185">Reference proteome</keyword>
<comment type="pathway">
    <text evidence="2 7">Metabolic intermediate biosynthesis; chorismate biosynthesis; chorismate from D-erythrose 4-phosphate and phosphoenolpyruvate: step 3/7.</text>
</comment>
<dbReference type="Gene3D" id="3.40.50.9100">
    <property type="entry name" value="Dehydroquinase, class II"/>
    <property type="match status" value="1"/>
</dbReference>
<dbReference type="HAMAP" id="MF_00169">
    <property type="entry name" value="AroQ"/>
    <property type="match status" value="1"/>
</dbReference>
<dbReference type="InterPro" id="IPR001874">
    <property type="entry name" value="DHquinase_II"/>
</dbReference>
<dbReference type="PROSITE" id="PS01029">
    <property type="entry name" value="DEHYDROQUINASE_II"/>
    <property type="match status" value="1"/>
</dbReference>
<gene>
    <name evidence="7 8" type="primary">aroQ</name>
    <name evidence="8" type="ORF">ACFL27_23390</name>
</gene>